<evidence type="ECO:0000313" key="4">
    <source>
        <dbReference type="Proteomes" id="UP001163046"/>
    </source>
</evidence>
<comment type="similarity">
    <text evidence="2">Belongs to the short-chain dehydrogenases/reductases (SDR) family.</text>
</comment>
<dbReference type="PROSITE" id="PS00061">
    <property type="entry name" value="ADH_SHORT"/>
    <property type="match status" value="1"/>
</dbReference>
<dbReference type="PRINTS" id="PR00080">
    <property type="entry name" value="SDRFAMILY"/>
</dbReference>
<dbReference type="Proteomes" id="UP001163046">
    <property type="component" value="Unassembled WGS sequence"/>
</dbReference>
<dbReference type="InterPro" id="IPR020904">
    <property type="entry name" value="Sc_DH/Rdtase_CS"/>
</dbReference>
<name>A0A9W9ZZL9_9CNID</name>
<proteinExistence type="inferred from homology"/>
<dbReference type="InterPro" id="IPR036291">
    <property type="entry name" value="NAD(P)-bd_dom_sf"/>
</dbReference>
<dbReference type="PRINTS" id="PR00081">
    <property type="entry name" value="GDHRDH"/>
</dbReference>
<dbReference type="PANTHER" id="PTHR44269">
    <property type="entry name" value="DEHYDROGENASE/REDUCTASE SDR FAMILY MEMBER 7-RELATED"/>
    <property type="match status" value="1"/>
</dbReference>
<evidence type="ECO:0000256" key="2">
    <source>
        <dbReference type="RuleBase" id="RU000363"/>
    </source>
</evidence>
<dbReference type="InterPro" id="IPR053011">
    <property type="entry name" value="SDR_family_member_7"/>
</dbReference>
<protein>
    <submittedName>
        <fullName evidence="3">Dehydrogenase/reductase SDR member 7</fullName>
    </submittedName>
</protein>
<keyword evidence="4" id="KW-1185">Reference proteome</keyword>
<dbReference type="EMBL" id="MU825411">
    <property type="protein sequence ID" value="KAJ7390787.1"/>
    <property type="molecule type" value="Genomic_DNA"/>
</dbReference>
<dbReference type="Gene3D" id="3.40.50.720">
    <property type="entry name" value="NAD(P)-binding Rossmann-like Domain"/>
    <property type="match status" value="1"/>
</dbReference>
<dbReference type="AlphaFoldDB" id="A0A9W9ZZL9"/>
<accession>A0A9W9ZZL9</accession>
<gene>
    <name evidence="3" type="primary">DHRS7_2</name>
    <name evidence="3" type="ORF">OS493_022345</name>
</gene>
<sequence>MAVKLVLSARRKDELERVKTQCLNLANKLFPLTFEEDFLVLPLDITDFTSHGDCVAAVLKQFDKIDFLVNNAGILQNGLSVESDLDVDLCVMNINVLGTISLTKAVLPHMVQSKNGQIVVLSSASGKCGPYTASYTASKHALQGYFNTLRMEVHSQNIGVNLGLPGFSLFKHFKECSSRKLREMGTTSLRSWGEGPDDYVKLTFVSQGTHGQYVGEDAIESCYRPYS</sequence>
<organism evidence="3 4">
    <name type="scientific">Desmophyllum pertusum</name>
    <dbReference type="NCBI Taxonomy" id="174260"/>
    <lineage>
        <taxon>Eukaryota</taxon>
        <taxon>Metazoa</taxon>
        <taxon>Cnidaria</taxon>
        <taxon>Anthozoa</taxon>
        <taxon>Hexacorallia</taxon>
        <taxon>Scleractinia</taxon>
        <taxon>Caryophylliina</taxon>
        <taxon>Caryophylliidae</taxon>
        <taxon>Desmophyllum</taxon>
    </lineage>
</organism>
<comment type="caution">
    <text evidence="3">The sequence shown here is derived from an EMBL/GenBank/DDBJ whole genome shotgun (WGS) entry which is preliminary data.</text>
</comment>
<dbReference type="InterPro" id="IPR002347">
    <property type="entry name" value="SDR_fam"/>
</dbReference>
<evidence type="ECO:0000256" key="1">
    <source>
        <dbReference type="ARBA" id="ARBA00023002"/>
    </source>
</evidence>
<keyword evidence="1" id="KW-0560">Oxidoreductase</keyword>
<reference evidence="3" key="1">
    <citation type="submission" date="2023-01" db="EMBL/GenBank/DDBJ databases">
        <title>Genome assembly of the deep-sea coral Lophelia pertusa.</title>
        <authorList>
            <person name="Herrera S."/>
            <person name="Cordes E."/>
        </authorList>
    </citation>
    <scope>NUCLEOTIDE SEQUENCE</scope>
    <source>
        <strain evidence="3">USNM1676648</strain>
        <tissue evidence="3">Polyp</tissue>
    </source>
</reference>
<dbReference type="SUPFAM" id="SSF51735">
    <property type="entry name" value="NAD(P)-binding Rossmann-fold domains"/>
    <property type="match status" value="1"/>
</dbReference>
<dbReference type="OrthoDB" id="47007at2759"/>
<evidence type="ECO:0000313" key="3">
    <source>
        <dbReference type="EMBL" id="KAJ7390787.1"/>
    </source>
</evidence>
<dbReference type="Pfam" id="PF00106">
    <property type="entry name" value="adh_short"/>
    <property type="match status" value="1"/>
</dbReference>
<dbReference type="GO" id="GO:0016491">
    <property type="term" value="F:oxidoreductase activity"/>
    <property type="evidence" value="ECO:0007669"/>
    <property type="project" value="UniProtKB-KW"/>
</dbReference>